<feature type="domain" description="Bacterial bifunctional deaminase-reductase C-terminal" evidence="1">
    <location>
        <begin position="4"/>
        <end position="179"/>
    </location>
</feature>
<dbReference type="EMBL" id="VFPP01000001">
    <property type="protein sequence ID" value="TQM79234.1"/>
    <property type="molecule type" value="Genomic_DNA"/>
</dbReference>
<dbReference type="OrthoDB" id="7949219at2"/>
<dbReference type="GO" id="GO:0009231">
    <property type="term" value="P:riboflavin biosynthetic process"/>
    <property type="evidence" value="ECO:0007669"/>
    <property type="project" value="InterPro"/>
</dbReference>
<sequence length="188" mass="20824">MGTLTYGMNISLDGYTADTNGDLDWSTPDEELHQYWNDRTGQVALSLYGRKLYELMSAHWPTAGQAPDVSPVEAEYARLWLAMPKVVFSRTLESVAWNSRLERGDVVEAAKRLKAETDGMMEVGGAALAAPLIRAGLVDEFHVLVTPVLIGGGTPFFPSLDSWSKLELVENRTFRSGAVLLRYKTVRD</sequence>
<proteinExistence type="predicted"/>
<dbReference type="Gene3D" id="3.40.430.10">
    <property type="entry name" value="Dihydrofolate Reductase, subunit A"/>
    <property type="match status" value="1"/>
</dbReference>
<dbReference type="AlphaFoldDB" id="A0A543J8W0"/>
<evidence type="ECO:0000313" key="2">
    <source>
        <dbReference type="EMBL" id="TQM79234.1"/>
    </source>
</evidence>
<dbReference type="InterPro" id="IPR050765">
    <property type="entry name" value="Riboflavin_Biosynth_HTPR"/>
</dbReference>
<dbReference type="RefSeq" id="WP_141976394.1">
    <property type="nucleotide sequence ID" value="NZ_VFPP01000001.1"/>
</dbReference>
<dbReference type="Pfam" id="PF01872">
    <property type="entry name" value="RibD_C"/>
    <property type="match status" value="1"/>
</dbReference>
<dbReference type="PANTHER" id="PTHR38011">
    <property type="entry name" value="DIHYDROFOLATE REDUCTASE FAMILY PROTEIN (AFU_ORTHOLOGUE AFUA_8G06820)"/>
    <property type="match status" value="1"/>
</dbReference>
<comment type="caution">
    <text evidence="2">The sequence shown here is derived from an EMBL/GenBank/DDBJ whole genome shotgun (WGS) entry which is preliminary data.</text>
</comment>
<evidence type="ECO:0000259" key="1">
    <source>
        <dbReference type="Pfam" id="PF01872"/>
    </source>
</evidence>
<protein>
    <submittedName>
        <fullName evidence="2">Dihydrofolate reductase</fullName>
    </submittedName>
</protein>
<dbReference type="InterPro" id="IPR002734">
    <property type="entry name" value="RibDG_C"/>
</dbReference>
<reference evidence="2 3" key="1">
    <citation type="submission" date="2019-06" db="EMBL/GenBank/DDBJ databases">
        <title>Sequencing the genomes of 1000 actinobacteria strains.</title>
        <authorList>
            <person name="Klenk H.-P."/>
        </authorList>
    </citation>
    <scope>NUCLEOTIDE SEQUENCE [LARGE SCALE GENOMIC DNA]</scope>
    <source>
        <strain evidence="2 3">DSM 45456</strain>
    </source>
</reference>
<name>A0A543J8W0_9PSEU</name>
<dbReference type="GO" id="GO:0008703">
    <property type="term" value="F:5-amino-6-(5-phosphoribosylamino)uracil reductase activity"/>
    <property type="evidence" value="ECO:0007669"/>
    <property type="project" value="InterPro"/>
</dbReference>
<dbReference type="PANTHER" id="PTHR38011:SF11">
    <property type="entry name" value="2,5-DIAMINO-6-RIBOSYLAMINO-4(3H)-PYRIMIDINONE 5'-PHOSPHATE REDUCTASE"/>
    <property type="match status" value="1"/>
</dbReference>
<keyword evidence="3" id="KW-1185">Reference proteome</keyword>
<gene>
    <name evidence="2" type="ORF">FHX81_1534</name>
</gene>
<evidence type="ECO:0000313" key="3">
    <source>
        <dbReference type="Proteomes" id="UP000316628"/>
    </source>
</evidence>
<accession>A0A543J8W0</accession>
<dbReference type="InterPro" id="IPR024072">
    <property type="entry name" value="DHFR-like_dom_sf"/>
</dbReference>
<dbReference type="Proteomes" id="UP000316628">
    <property type="component" value="Unassembled WGS sequence"/>
</dbReference>
<dbReference type="SUPFAM" id="SSF53597">
    <property type="entry name" value="Dihydrofolate reductase-like"/>
    <property type="match status" value="1"/>
</dbReference>
<organism evidence="2 3">
    <name type="scientific">Saccharothrix saharensis</name>
    <dbReference type="NCBI Taxonomy" id="571190"/>
    <lineage>
        <taxon>Bacteria</taxon>
        <taxon>Bacillati</taxon>
        <taxon>Actinomycetota</taxon>
        <taxon>Actinomycetes</taxon>
        <taxon>Pseudonocardiales</taxon>
        <taxon>Pseudonocardiaceae</taxon>
        <taxon>Saccharothrix</taxon>
    </lineage>
</organism>